<name>A0A1S8CY10_9GAMM</name>
<dbReference type="PIRSF" id="PIRSF015626">
    <property type="entry name" value="FdhD"/>
    <property type="match status" value="1"/>
</dbReference>
<dbReference type="EMBL" id="MLCN01000001">
    <property type="protein sequence ID" value="ONG42237.1"/>
    <property type="molecule type" value="Genomic_DNA"/>
</dbReference>
<keyword evidence="1 3" id="KW-0963">Cytoplasm</keyword>
<dbReference type="Pfam" id="PF02634">
    <property type="entry name" value="FdhD-NarQ"/>
    <property type="match status" value="1"/>
</dbReference>
<dbReference type="AlphaFoldDB" id="A0A1S8CY10"/>
<comment type="function">
    <text evidence="3">Required for formate dehydrogenase (FDH) activity. Acts as a sulfur carrier protein that transfers sulfur from IscS to the molybdenum cofactor prior to its insertion into FDH.</text>
</comment>
<reference evidence="4 5" key="1">
    <citation type="submission" date="2016-10" db="EMBL/GenBank/DDBJ databases">
        <title>Draft Genome sequence of Alkanindiges sp. strain H1.</title>
        <authorList>
            <person name="Subhash Y."/>
            <person name="Lee S."/>
        </authorList>
    </citation>
    <scope>NUCLEOTIDE SEQUENCE [LARGE SCALE GENOMIC DNA]</scope>
    <source>
        <strain evidence="4 5">H1</strain>
    </source>
</reference>
<keyword evidence="2 3" id="KW-0501">Molybdenum cofactor biosynthesis</keyword>
<accession>A0A1S8CY10</accession>
<proteinExistence type="inferred from homology"/>
<keyword evidence="5" id="KW-1185">Reference proteome</keyword>
<dbReference type="PANTHER" id="PTHR30592">
    <property type="entry name" value="FORMATE DEHYDROGENASE"/>
    <property type="match status" value="1"/>
</dbReference>
<evidence type="ECO:0000256" key="1">
    <source>
        <dbReference type="ARBA" id="ARBA00022490"/>
    </source>
</evidence>
<dbReference type="Gene3D" id="3.10.20.10">
    <property type="match status" value="1"/>
</dbReference>
<sequence>MNALFQQSIASHSSVQANEQHGENQQAISLAVAEEVPVALVYNGISHVVLMATPQHLVELAYGFSLSEGIIEQASQIYQVETEAHPAGISVHIALASACFVRLKQRRRQMNGRTGCGLCGIEALSQINMPLPHVGTTIQMTAEQLAQGFSCLTDQQPINQLSGGCHAAALWQPQDARLQGFEDVGRHNALDKLIGWRLLNNKPPGALLLTSRLSYELIQKAAYAQLPLIAAISAPTGMAVRIAQQAGIQLAVFVREGRVTWI</sequence>
<dbReference type="STRING" id="1907941.BKE30_00020"/>
<comment type="subcellular location">
    <subcellularLocation>
        <location evidence="3">Cytoplasm</location>
    </subcellularLocation>
</comment>
<comment type="similarity">
    <text evidence="3">Belongs to the FdhD family.</text>
</comment>
<protein>
    <recommendedName>
        <fullName evidence="3">Sulfur carrier protein FdhD</fullName>
    </recommendedName>
</protein>
<dbReference type="Gene3D" id="3.40.140.10">
    <property type="entry name" value="Cytidine Deaminase, domain 2"/>
    <property type="match status" value="1"/>
</dbReference>
<dbReference type="GO" id="GO:0097163">
    <property type="term" value="F:sulfur carrier activity"/>
    <property type="evidence" value="ECO:0007669"/>
    <property type="project" value="UniProtKB-UniRule"/>
</dbReference>
<dbReference type="NCBIfam" id="TIGR00129">
    <property type="entry name" value="fdhD_narQ"/>
    <property type="match status" value="1"/>
</dbReference>
<dbReference type="GO" id="GO:0005737">
    <property type="term" value="C:cytoplasm"/>
    <property type="evidence" value="ECO:0007669"/>
    <property type="project" value="UniProtKB-SubCell"/>
</dbReference>
<dbReference type="Proteomes" id="UP000192132">
    <property type="component" value="Unassembled WGS sequence"/>
</dbReference>
<organism evidence="4 5">
    <name type="scientific">Alkanindiges hydrocarboniclasticus</name>
    <dbReference type="NCBI Taxonomy" id="1907941"/>
    <lineage>
        <taxon>Bacteria</taxon>
        <taxon>Pseudomonadati</taxon>
        <taxon>Pseudomonadota</taxon>
        <taxon>Gammaproteobacteria</taxon>
        <taxon>Moraxellales</taxon>
        <taxon>Moraxellaceae</taxon>
        <taxon>Alkanindiges</taxon>
    </lineage>
</organism>
<comment type="caution">
    <text evidence="4">The sequence shown here is derived from an EMBL/GenBank/DDBJ whole genome shotgun (WGS) entry which is preliminary data.</text>
</comment>
<dbReference type="PANTHER" id="PTHR30592:SF1">
    <property type="entry name" value="SULFUR CARRIER PROTEIN FDHD"/>
    <property type="match status" value="1"/>
</dbReference>
<dbReference type="GO" id="GO:0016783">
    <property type="term" value="F:sulfurtransferase activity"/>
    <property type="evidence" value="ECO:0007669"/>
    <property type="project" value="InterPro"/>
</dbReference>
<evidence type="ECO:0000256" key="2">
    <source>
        <dbReference type="ARBA" id="ARBA00023150"/>
    </source>
</evidence>
<dbReference type="OrthoDB" id="3197277at2"/>
<dbReference type="RefSeq" id="WP_076876626.1">
    <property type="nucleotide sequence ID" value="NZ_MLCN01000001.1"/>
</dbReference>
<dbReference type="InterPro" id="IPR003786">
    <property type="entry name" value="FdhD"/>
</dbReference>
<dbReference type="InterPro" id="IPR016193">
    <property type="entry name" value="Cytidine_deaminase-like"/>
</dbReference>
<dbReference type="HAMAP" id="MF_00187">
    <property type="entry name" value="FdhD"/>
    <property type="match status" value="1"/>
</dbReference>
<gene>
    <name evidence="3" type="primary">fdhD</name>
    <name evidence="4" type="ORF">BKE30_00020</name>
</gene>
<feature type="active site" description="Cysteine persulfide intermediate" evidence="3">
    <location>
        <position position="116"/>
    </location>
</feature>
<evidence type="ECO:0000256" key="3">
    <source>
        <dbReference type="HAMAP-Rule" id="MF_00187"/>
    </source>
</evidence>
<evidence type="ECO:0000313" key="4">
    <source>
        <dbReference type="EMBL" id="ONG42237.1"/>
    </source>
</evidence>
<dbReference type="GO" id="GO:0006777">
    <property type="term" value="P:Mo-molybdopterin cofactor biosynthetic process"/>
    <property type="evidence" value="ECO:0007669"/>
    <property type="project" value="UniProtKB-UniRule"/>
</dbReference>
<dbReference type="SUPFAM" id="SSF53927">
    <property type="entry name" value="Cytidine deaminase-like"/>
    <property type="match status" value="1"/>
</dbReference>
<feature type="binding site" evidence="3">
    <location>
        <begin position="253"/>
        <end position="258"/>
    </location>
    <ligand>
        <name>Mo-bis(molybdopterin guanine dinucleotide)</name>
        <dbReference type="ChEBI" id="CHEBI:60539"/>
    </ligand>
</feature>
<evidence type="ECO:0000313" key="5">
    <source>
        <dbReference type="Proteomes" id="UP000192132"/>
    </source>
</evidence>